<evidence type="ECO:0000313" key="7">
    <source>
        <dbReference type="EMBL" id="KZF19870.1"/>
    </source>
</evidence>
<dbReference type="PANTHER" id="PTHR45644">
    <property type="entry name" value="AAA ATPASE, PUTATIVE (AFU_ORTHOLOGUE AFUA_2G12920)-RELATED-RELATED"/>
    <property type="match status" value="1"/>
</dbReference>
<keyword evidence="4" id="KW-0067">ATP-binding</keyword>
<evidence type="ECO:0000259" key="6">
    <source>
        <dbReference type="SMART" id="SM00382"/>
    </source>
</evidence>
<dbReference type="Gene3D" id="3.40.50.300">
    <property type="entry name" value="P-loop containing nucleotide triphosphate hydrolases"/>
    <property type="match status" value="1"/>
</dbReference>
<dbReference type="GeneID" id="28899613"/>
<dbReference type="OMA" id="CPKDGGT"/>
<feature type="compositionally biased region" description="Polar residues" evidence="5">
    <location>
        <begin position="91"/>
        <end position="104"/>
    </location>
</feature>
<evidence type="ECO:0000256" key="4">
    <source>
        <dbReference type="ARBA" id="ARBA00022840"/>
    </source>
</evidence>
<feature type="region of interest" description="Disordered" evidence="5">
    <location>
        <begin position="937"/>
        <end position="969"/>
    </location>
</feature>
<feature type="domain" description="AAA+ ATPase" evidence="6">
    <location>
        <begin position="698"/>
        <end position="832"/>
    </location>
</feature>
<dbReference type="EMBL" id="KV407464">
    <property type="protein sequence ID" value="KZF19870.1"/>
    <property type="molecule type" value="Genomic_DNA"/>
</dbReference>
<dbReference type="GO" id="GO:0016887">
    <property type="term" value="F:ATP hydrolysis activity"/>
    <property type="evidence" value="ECO:0007669"/>
    <property type="project" value="InterPro"/>
</dbReference>
<dbReference type="InterPro" id="IPR041569">
    <property type="entry name" value="AAA_lid_3"/>
</dbReference>
<feature type="region of interest" description="Disordered" evidence="5">
    <location>
        <begin position="278"/>
        <end position="317"/>
    </location>
</feature>
<dbReference type="PANTHER" id="PTHR45644:SF56">
    <property type="entry name" value="AAA ATPASE, PUTATIVE (AFU_ORTHOLOGUE AFUA_2G12920)-RELATED"/>
    <property type="match status" value="1"/>
</dbReference>
<gene>
    <name evidence="7" type="ORF">L228DRAFT_263214</name>
</gene>
<dbReference type="InterPro" id="IPR056027">
    <property type="entry name" value="DUF7608"/>
</dbReference>
<keyword evidence="3" id="KW-0496">Mitochondrion</keyword>
<name>A0A165A2N5_XYLHT</name>
<dbReference type="CDD" id="cd19481">
    <property type="entry name" value="RecA-like_protease"/>
    <property type="match status" value="1"/>
</dbReference>
<keyword evidence="3" id="KW-1000">Mitochondrion outer membrane</keyword>
<feature type="compositionally biased region" description="Acidic residues" evidence="5">
    <location>
        <begin position="286"/>
        <end position="305"/>
    </location>
</feature>
<comment type="subcellular location">
    <subcellularLocation>
        <location evidence="1">Mitochondrion outer membrane</location>
        <topology evidence="1">Single-pass membrane protein</topology>
    </subcellularLocation>
</comment>
<dbReference type="Pfam" id="PF00004">
    <property type="entry name" value="AAA"/>
    <property type="match status" value="1"/>
</dbReference>
<dbReference type="Pfam" id="PF17862">
    <property type="entry name" value="AAA_lid_3"/>
    <property type="match status" value="1"/>
</dbReference>
<organism evidence="7 8">
    <name type="scientific">Xylona heveae (strain CBS 132557 / TC161)</name>
    <dbReference type="NCBI Taxonomy" id="1328760"/>
    <lineage>
        <taxon>Eukaryota</taxon>
        <taxon>Fungi</taxon>
        <taxon>Dikarya</taxon>
        <taxon>Ascomycota</taxon>
        <taxon>Pezizomycotina</taxon>
        <taxon>Xylonomycetes</taxon>
        <taxon>Xylonales</taxon>
        <taxon>Xylonaceae</taxon>
        <taxon>Xylona</taxon>
    </lineage>
</organism>
<dbReference type="OrthoDB" id="39734at2759"/>
<evidence type="ECO:0000256" key="3">
    <source>
        <dbReference type="ARBA" id="ARBA00022787"/>
    </source>
</evidence>
<evidence type="ECO:0000256" key="5">
    <source>
        <dbReference type="SAM" id="MobiDB-lite"/>
    </source>
</evidence>
<dbReference type="GO" id="GO:0005741">
    <property type="term" value="C:mitochondrial outer membrane"/>
    <property type="evidence" value="ECO:0007669"/>
    <property type="project" value="UniProtKB-SubCell"/>
</dbReference>
<keyword evidence="2" id="KW-0547">Nucleotide-binding</keyword>
<dbReference type="InterPro" id="IPR027417">
    <property type="entry name" value="P-loop_NTPase"/>
</dbReference>
<feature type="region of interest" description="Disordered" evidence="5">
    <location>
        <begin position="607"/>
        <end position="626"/>
    </location>
</feature>
<dbReference type="RefSeq" id="XP_018185425.1">
    <property type="nucleotide sequence ID" value="XM_018334476.1"/>
</dbReference>
<dbReference type="InterPro" id="IPR051701">
    <property type="entry name" value="Mito_OM_Translocase_MSP1"/>
</dbReference>
<dbReference type="GO" id="GO:0005524">
    <property type="term" value="F:ATP binding"/>
    <property type="evidence" value="ECO:0007669"/>
    <property type="project" value="UniProtKB-KW"/>
</dbReference>
<keyword evidence="8" id="KW-1185">Reference proteome</keyword>
<dbReference type="STRING" id="1328760.A0A165A2N5"/>
<accession>A0A165A2N5</accession>
<feature type="compositionally biased region" description="Basic and acidic residues" evidence="5">
    <location>
        <begin position="959"/>
        <end position="969"/>
    </location>
</feature>
<dbReference type="InParanoid" id="A0A165A2N5"/>
<dbReference type="SMART" id="SM00382">
    <property type="entry name" value="AAA"/>
    <property type="match status" value="1"/>
</dbReference>
<dbReference type="AlphaFoldDB" id="A0A165A2N5"/>
<protein>
    <submittedName>
        <fullName evidence="7">AAA-domain-containing protein</fullName>
    </submittedName>
</protein>
<dbReference type="Proteomes" id="UP000076632">
    <property type="component" value="Unassembled WGS sequence"/>
</dbReference>
<keyword evidence="3" id="KW-0472">Membrane</keyword>
<dbReference type="Gene3D" id="1.10.8.60">
    <property type="match status" value="1"/>
</dbReference>
<evidence type="ECO:0000256" key="1">
    <source>
        <dbReference type="ARBA" id="ARBA00004572"/>
    </source>
</evidence>
<dbReference type="Pfam" id="PF24581">
    <property type="entry name" value="DUF7608"/>
    <property type="match status" value="1"/>
</dbReference>
<proteinExistence type="predicted"/>
<dbReference type="InterPro" id="IPR003593">
    <property type="entry name" value="AAA+_ATPase"/>
</dbReference>
<feature type="region of interest" description="Disordered" evidence="5">
    <location>
        <begin position="41"/>
        <end position="126"/>
    </location>
</feature>
<dbReference type="SUPFAM" id="SSF52540">
    <property type="entry name" value="P-loop containing nucleoside triphosphate hydrolases"/>
    <property type="match status" value="1"/>
</dbReference>
<evidence type="ECO:0000313" key="8">
    <source>
        <dbReference type="Proteomes" id="UP000076632"/>
    </source>
</evidence>
<evidence type="ECO:0000256" key="2">
    <source>
        <dbReference type="ARBA" id="ARBA00022741"/>
    </source>
</evidence>
<feature type="compositionally biased region" description="Polar residues" evidence="5">
    <location>
        <begin position="308"/>
        <end position="317"/>
    </location>
</feature>
<reference evidence="7 8" key="1">
    <citation type="journal article" date="2016" name="Fungal Biol.">
        <title>The genome of Xylona heveae provides a window into fungal endophytism.</title>
        <authorList>
            <person name="Gazis R."/>
            <person name="Kuo A."/>
            <person name="Riley R."/>
            <person name="LaButti K."/>
            <person name="Lipzen A."/>
            <person name="Lin J."/>
            <person name="Amirebrahimi M."/>
            <person name="Hesse C.N."/>
            <person name="Spatafora J.W."/>
            <person name="Henrissat B."/>
            <person name="Hainaut M."/>
            <person name="Grigoriev I.V."/>
            <person name="Hibbett D.S."/>
        </authorList>
    </citation>
    <scope>NUCLEOTIDE SEQUENCE [LARGE SCALE GENOMIC DNA]</scope>
    <source>
        <strain evidence="7 8">TC161</strain>
    </source>
</reference>
<dbReference type="InterPro" id="IPR003959">
    <property type="entry name" value="ATPase_AAA_core"/>
</dbReference>
<sequence>MHAVTWRALRLLPGNAVRSSCRTIGGRRYRAPIRAFHRSAIAYASPQDPSDTKPPAWRQNGEEKPAEEEADEGRNNPEVTENDGLPEPTPEQLQRGQDKNSTYGSAARRSMRNRKSSQPPPQLPPVVLPEWFFERRVKLWDNLESGAEGSPSLGVFKGTEGDAPAFDPLKDGTPREQDQFRYVLPEDIWNEVKATVRAGLKLPTTRFTDDFTPDKRNLLLQCPHDGGIYFLDEVVASVAKALKCDVVQLDSQDLAEFGGDYLTESSIRSLSYDTYQGVSTQSGKEAEEEEDDDDDFAGEDEDEEGIPSRSNSSRLGNPSISKVSAIPIGTFAGSLEDLFKGAKVTKLGDGAGSNGALEDSALGFGRGRGGPLENWEELKFSAFLEALVDSPRQKRAKSGCEVQTSEERGTIVLIKDFKEIQETARGARMIHKIQQGVVKRRNLGQKVIMLGTVAAQEFMPSFTKWGIRAAQTQGEMGDNHGRTIVVPPSGYSAKADVFHQDEVQRTREINTRHLRDMIRRLSSDADLTNEICDQIDVRINTAEGASIGIEDSVWSFDRVHRVAVTVLGLLEDGQVLEPGLIDRALELLNRSDNSKFRMAAEEKEVSKQEKLMEESVTGTPNQRPSKGLELEERMKRLRKTCNSHEKKLLNGVVKPENIHTAFSDVRAPSETVDALRTLTSLSLIRPEAFTYGVLATDKIPGLLLYGPPGTGKTLLAKAVAKESGATVLEVSGSEVYDMYVGEGEKNVKAIFSLARKLSPCIVFIDEADAIFGSRGGHSSRTSHRELINQFLREWDGMNNLSAFIMVATNRPFDLDDAVLRRLPRRLLVDLPVEADREAILKIHLKDETLDPSVSLAALASQTPFYSGSDLKNLSVAAALACVREENDAAAKHEGPEPYKYPEKRTLSQRHFDRAMEEISASINEDMSSLTAIKKFDEKYGDRRSQRKKAPTWGFATAPEEVRDTKPVRS</sequence>